<accession>A0ABR7IS79</accession>
<dbReference type="SUPFAM" id="SSF56563">
    <property type="entry name" value="Major capsid protein gp5"/>
    <property type="match status" value="1"/>
</dbReference>
<dbReference type="EMBL" id="JACOQK010000001">
    <property type="protein sequence ID" value="MBC5787938.1"/>
    <property type="molecule type" value="Genomic_DNA"/>
</dbReference>
<dbReference type="Pfam" id="PF25209">
    <property type="entry name" value="Phage_capsid_4"/>
    <property type="match status" value="1"/>
</dbReference>
<proteinExistence type="predicted"/>
<evidence type="ECO:0000313" key="3">
    <source>
        <dbReference type="Proteomes" id="UP000649151"/>
    </source>
</evidence>
<protein>
    <submittedName>
        <fullName evidence="2">Phage major capsid protein</fullName>
    </submittedName>
</protein>
<organism evidence="2 3">
    <name type="scientific">Clostridium facile</name>
    <dbReference type="NCBI Taxonomy" id="2763035"/>
    <lineage>
        <taxon>Bacteria</taxon>
        <taxon>Bacillati</taxon>
        <taxon>Bacillota</taxon>
        <taxon>Clostridia</taxon>
        <taxon>Eubacteriales</taxon>
        <taxon>Clostridiaceae</taxon>
        <taxon>Clostridium</taxon>
    </lineage>
</organism>
<evidence type="ECO:0000313" key="2">
    <source>
        <dbReference type="EMBL" id="MBC5787938.1"/>
    </source>
</evidence>
<gene>
    <name evidence="2" type="ORF">H8Z77_07910</name>
</gene>
<sequence length="337" mass="37377">MNYETLRLEKGMYSVPGKSFTQVLESLDPSENYKGSSLEGLDAYQRQLKRFDIKVAGRNSDALQKFFQTSDSTALFPEYISRAVYQGMEEVDVLSDIVAATTKIDSLDYRAICSIPSDDDKEMKQVDEGGDIPSTEVKLQENLVTLKKRGRLLEASYEAIRFQKLDVFTVTLRQIGAYLAKTLLTDAVTILKDGDGNSNPATVTNVASAGKLTYTDLLTLWSKFESYEMNTMLVAPDVMLKMLEIEEFKNPLTGLNFQGTGRLTTPLGATLIKTSSVPTGYIIGLDKRCALERVIAADVSVEYDKLIDKQLERAAITTITGFTKIFKDACQVLKVNA</sequence>
<dbReference type="RefSeq" id="WP_186996682.1">
    <property type="nucleotide sequence ID" value="NZ_JACOQK010000001.1"/>
</dbReference>
<dbReference type="InterPro" id="IPR024455">
    <property type="entry name" value="Phage_capsid"/>
</dbReference>
<name>A0ABR7IS79_9CLOT</name>
<dbReference type="Proteomes" id="UP000649151">
    <property type="component" value="Unassembled WGS sequence"/>
</dbReference>
<comment type="caution">
    <text evidence="2">The sequence shown here is derived from an EMBL/GenBank/DDBJ whole genome shotgun (WGS) entry which is preliminary data.</text>
</comment>
<evidence type="ECO:0000256" key="1">
    <source>
        <dbReference type="ARBA" id="ARBA00004328"/>
    </source>
</evidence>
<reference evidence="2 3" key="1">
    <citation type="submission" date="2020-08" db="EMBL/GenBank/DDBJ databases">
        <title>Genome public.</title>
        <authorList>
            <person name="Liu C."/>
            <person name="Sun Q."/>
        </authorList>
    </citation>
    <scope>NUCLEOTIDE SEQUENCE [LARGE SCALE GENOMIC DNA]</scope>
    <source>
        <strain evidence="2 3">NSJ-27</strain>
    </source>
</reference>
<keyword evidence="3" id="KW-1185">Reference proteome</keyword>
<dbReference type="NCBIfam" id="TIGR01554">
    <property type="entry name" value="major_cap_HK97"/>
    <property type="match status" value="1"/>
</dbReference>
<comment type="subcellular location">
    <subcellularLocation>
        <location evidence="1">Virion</location>
    </subcellularLocation>
</comment>